<feature type="compositionally biased region" description="Polar residues" evidence="1">
    <location>
        <begin position="1"/>
        <end position="10"/>
    </location>
</feature>
<reference evidence="2 3" key="1">
    <citation type="submission" date="2019-05" db="EMBL/GenBank/DDBJ databases">
        <title>Draft genome sequence of Nonomuraea turkmeniaca DSM 43926.</title>
        <authorList>
            <person name="Saricaoglu S."/>
            <person name="Isik K."/>
        </authorList>
    </citation>
    <scope>NUCLEOTIDE SEQUENCE [LARGE SCALE GENOMIC DNA]</scope>
    <source>
        <strain evidence="2 3">DSM 43926</strain>
    </source>
</reference>
<dbReference type="Proteomes" id="UP000309128">
    <property type="component" value="Unassembled WGS sequence"/>
</dbReference>
<feature type="region of interest" description="Disordered" evidence="1">
    <location>
        <begin position="1"/>
        <end position="22"/>
    </location>
</feature>
<evidence type="ECO:0000256" key="1">
    <source>
        <dbReference type="SAM" id="MobiDB-lite"/>
    </source>
</evidence>
<organism evidence="2 3">
    <name type="scientific">Nonomuraea turkmeniaca</name>
    <dbReference type="NCBI Taxonomy" id="103838"/>
    <lineage>
        <taxon>Bacteria</taxon>
        <taxon>Bacillati</taxon>
        <taxon>Actinomycetota</taxon>
        <taxon>Actinomycetes</taxon>
        <taxon>Streptosporangiales</taxon>
        <taxon>Streptosporangiaceae</taxon>
        <taxon>Nonomuraea</taxon>
    </lineage>
</organism>
<accession>A0A5S4FA35</accession>
<sequence length="70" mass="7695">MPLNDSSPASRSHERPANDQQAVAERAIRAFPFWDYGLNGVDPKSEYAEWVPDLATAVITATNEPVPETP</sequence>
<gene>
    <name evidence="2" type="ORF">ETD86_29460</name>
</gene>
<proteinExistence type="predicted"/>
<dbReference type="RefSeq" id="WP_138669498.1">
    <property type="nucleotide sequence ID" value="NZ_VCKY01000114.1"/>
</dbReference>
<dbReference type="AlphaFoldDB" id="A0A5S4FA35"/>
<evidence type="ECO:0000313" key="2">
    <source>
        <dbReference type="EMBL" id="TMR14076.1"/>
    </source>
</evidence>
<name>A0A5S4FA35_9ACTN</name>
<evidence type="ECO:0000313" key="3">
    <source>
        <dbReference type="Proteomes" id="UP000309128"/>
    </source>
</evidence>
<protein>
    <submittedName>
        <fullName evidence="2">Uncharacterized protein</fullName>
    </submittedName>
</protein>
<keyword evidence="3" id="KW-1185">Reference proteome</keyword>
<dbReference type="EMBL" id="VCKY01000114">
    <property type="protein sequence ID" value="TMR14076.1"/>
    <property type="molecule type" value="Genomic_DNA"/>
</dbReference>
<comment type="caution">
    <text evidence="2">The sequence shown here is derived from an EMBL/GenBank/DDBJ whole genome shotgun (WGS) entry which is preliminary data.</text>
</comment>